<feature type="transmembrane region" description="Helical" evidence="2">
    <location>
        <begin position="7"/>
        <end position="31"/>
    </location>
</feature>
<accession>A0AAU9EPB4</accession>
<comment type="similarity">
    <text evidence="1">Belongs to the YggT family.</text>
</comment>
<dbReference type="InterPro" id="IPR003425">
    <property type="entry name" value="CCB3/YggT"/>
</dbReference>
<dbReference type="GO" id="GO:0016020">
    <property type="term" value="C:membrane"/>
    <property type="evidence" value="ECO:0007669"/>
    <property type="project" value="InterPro"/>
</dbReference>
<evidence type="ECO:0000313" key="3">
    <source>
        <dbReference type="EMBL" id="BEQ15716.1"/>
    </source>
</evidence>
<evidence type="ECO:0000256" key="2">
    <source>
        <dbReference type="SAM" id="Phobius"/>
    </source>
</evidence>
<gene>
    <name evidence="3" type="ORF">FAK_27820</name>
</gene>
<dbReference type="KEGG" id="dmp:FAK_27820"/>
<keyword evidence="2" id="KW-0812">Transmembrane</keyword>
<dbReference type="RefSeq" id="WP_338600524.1">
    <property type="nucleotide sequence ID" value="NZ_AP028679.1"/>
</dbReference>
<dbReference type="AlphaFoldDB" id="A0AAU9EPB4"/>
<keyword evidence="2" id="KW-1133">Transmembrane helix</keyword>
<sequence length="99" mass="11199">MIFFLKILQFISWLLGAYMWVIVAAAVITWVRPDPNNPIVRFLFAVTEPVLWRVRRIIPTNFGGFDIAPVILILAIIFLQNVIISGLMSLIVGSAMNIQ</sequence>
<evidence type="ECO:0000256" key="1">
    <source>
        <dbReference type="ARBA" id="ARBA00010894"/>
    </source>
</evidence>
<dbReference type="PANTHER" id="PTHR33219">
    <property type="entry name" value="YLMG HOMOLOG PROTEIN 2, CHLOROPLASTIC"/>
    <property type="match status" value="1"/>
</dbReference>
<evidence type="ECO:0000313" key="4">
    <source>
        <dbReference type="Proteomes" id="UP001366166"/>
    </source>
</evidence>
<dbReference type="Proteomes" id="UP001366166">
    <property type="component" value="Chromosome"/>
</dbReference>
<feature type="transmembrane region" description="Helical" evidence="2">
    <location>
        <begin position="67"/>
        <end position="92"/>
    </location>
</feature>
<keyword evidence="2" id="KW-0472">Membrane</keyword>
<keyword evidence="4" id="KW-1185">Reference proteome</keyword>
<protein>
    <submittedName>
        <fullName evidence="3">YggT family protein</fullName>
    </submittedName>
</protein>
<dbReference type="Pfam" id="PF02325">
    <property type="entry name" value="CCB3_YggT"/>
    <property type="match status" value="1"/>
</dbReference>
<dbReference type="PANTHER" id="PTHR33219:SF14">
    <property type="entry name" value="PROTEIN COFACTOR ASSEMBLY OF COMPLEX C SUBUNIT B CCB3, CHLOROPLASTIC-RELATED"/>
    <property type="match status" value="1"/>
</dbReference>
<organism evidence="3 4">
    <name type="scientific">Desulfoferula mesophila</name>
    <dbReference type="NCBI Taxonomy" id="3058419"/>
    <lineage>
        <taxon>Bacteria</taxon>
        <taxon>Pseudomonadati</taxon>
        <taxon>Thermodesulfobacteriota</taxon>
        <taxon>Desulfarculia</taxon>
        <taxon>Desulfarculales</taxon>
        <taxon>Desulfarculaceae</taxon>
        <taxon>Desulfoferula</taxon>
    </lineage>
</organism>
<name>A0AAU9EPB4_9BACT</name>
<dbReference type="EMBL" id="AP028679">
    <property type="protein sequence ID" value="BEQ15716.1"/>
    <property type="molecule type" value="Genomic_DNA"/>
</dbReference>
<proteinExistence type="inferred from homology"/>
<reference evidence="4" key="1">
    <citation type="journal article" date="2023" name="Arch. Microbiol.">
        <title>Desulfoferula mesophilus gen. nov. sp. nov., a mesophilic sulfate-reducing bacterium isolated from a brackish lake sediment.</title>
        <authorList>
            <person name="Watanabe T."/>
            <person name="Yabe T."/>
            <person name="Tsuji J.M."/>
            <person name="Fukui M."/>
        </authorList>
    </citation>
    <scope>NUCLEOTIDE SEQUENCE [LARGE SCALE GENOMIC DNA]</scope>
    <source>
        <strain evidence="4">12FAK</strain>
    </source>
</reference>